<keyword evidence="2" id="KW-0472">Membrane</keyword>
<dbReference type="InterPro" id="IPR001296">
    <property type="entry name" value="Glyco_trans_1"/>
</dbReference>
<name>A0A9W8BDF3_9FUNG</name>
<dbReference type="PANTHER" id="PTHR45871">
    <property type="entry name" value="N-ACETYLGLUCOSAMINYL-PHOSPHATIDYLINOSITOL BIOSYNTHETIC PROTEIN"/>
    <property type="match status" value="1"/>
</dbReference>
<dbReference type="EMBL" id="JANBQF010000391">
    <property type="protein sequence ID" value="KAJ2001573.1"/>
    <property type="molecule type" value="Genomic_DNA"/>
</dbReference>
<dbReference type="OrthoDB" id="734129at2759"/>
<dbReference type="GO" id="GO:0017176">
    <property type="term" value="F:phosphatidylinositol N-acetylglucosaminyltransferase activity"/>
    <property type="evidence" value="ECO:0007669"/>
    <property type="project" value="UniProtKB-EC"/>
</dbReference>
<keyword evidence="2" id="KW-1133">Transmembrane helix</keyword>
<dbReference type="AlphaFoldDB" id="A0A9W8BDF3"/>
<dbReference type="Gene3D" id="3.40.50.2000">
    <property type="entry name" value="Glycogen Phosphorylase B"/>
    <property type="match status" value="1"/>
</dbReference>
<feature type="transmembrane region" description="Helical" evidence="2">
    <location>
        <begin position="138"/>
        <end position="161"/>
    </location>
</feature>
<evidence type="ECO:0000313" key="4">
    <source>
        <dbReference type="EMBL" id="KAJ2001573.1"/>
    </source>
</evidence>
<reference evidence="4" key="1">
    <citation type="submission" date="2022-07" db="EMBL/GenBank/DDBJ databases">
        <title>Phylogenomic reconstructions and comparative analyses of Kickxellomycotina fungi.</title>
        <authorList>
            <person name="Reynolds N.K."/>
            <person name="Stajich J.E."/>
            <person name="Barry K."/>
            <person name="Grigoriev I.V."/>
            <person name="Crous P."/>
            <person name="Smith M.E."/>
        </authorList>
    </citation>
    <scope>NUCLEOTIDE SEQUENCE</scope>
    <source>
        <strain evidence="4">IMI 214461</strain>
    </source>
</reference>
<dbReference type="GO" id="GO:0006506">
    <property type="term" value="P:GPI anchor biosynthetic process"/>
    <property type="evidence" value="ECO:0007669"/>
    <property type="project" value="TreeGrafter"/>
</dbReference>
<gene>
    <name evidence="4" type="primary">SPT14</name>
    <name evidence="4" type="ORF">H4R26_004064</name>
</gene>
<dbReference type="Pfam" id="PF00534">
    <property type="entry name" value="Glycos_transf_1"/>
    <property type="match status" value="1"/>
</dbReference>
<keyword evidence="1 4" id="KW-0328">Glycosyltransferase</keyword>
<sequence>MVSDFFYPSMGGVESHLYNNSHLTEAFCIAIVEAAACGLLVVSTKVGGIPEVLPRYMITFAAPEEDDIVEALAQAIASVDDRPNHPDMSPQRFHSQVKKMYSWHNVAERTERVYSQIVDIEEPPLIERFRSYYGCGLVAGKIFCLIAAIDFLFGAMLAWLWPKEHIELAQPFAVEKYQHIVMQNRLRHAPAPHYP</sequence>
<organism evidence="4 5">
    <name type="scientific">Coemansia thaxteri</name>
    <dbReference type="NCBI Taxonomy" id="2663907"/>
    <lineage>
        <taxon>Eukaryota</taxon>
        <taxon>Fungi</taxon>
        <taxon>Fungi incertae sedis</taxon>
        <taxon>Zoopagomycota</taxon>
        <taxon>Kickxellomycotina</taxon>
        <taxon>Kickxellomycetes</taxon>
        <taxon>Kickxellales</taxon>
        <taxon>Kickxellaceae</taxon>
        <taxon>Coemansia</taxon>
    </lineage>
</organism>
<dbReference type="PANTHER" id="PTHR45871:SF1">
    <property type="entry name" value="PHOSPHATIDYLINOSITOL N-ACETYLGLUCOSAMINYLTRANSFERASE SUBUNIT A"/>
    <property type="match status" value="1"/>
</dbReference>
<comment type="caution">
    <text evidence="4">The sequence shown here is derived from an EMBL/GenBank/DDBJ whole genome shotgun (WGS) entry which is preliminary data.</text>
</comment>
<accession>A0A9W8BDF3</accession>
<evidence type="ECO:0000256" key="2">
    <source>
        <dbReference type="SAM" id="Phobius"/>
    </source>
</evidence>
<evidence type="ECO:0000256" key="1">
    <source>
        <dbReference type="ARBA" id="ARBA00022676"/>
    </source>
</evidence>
<feature type="domain" description="Glycosyl transferase family 1" evidence="3">
    <location>
        <begin position="21"/>
        <end position="78"/>
    </location>
</feature>
<proteinExistence type="predicted"/>
<keyword evidence="5" id="KW-1185">Reference proteome</keyword>
<protein>
    <submittedName>
        <fullName evidence="4">Phosphatidylinositol N-acetylglucosaminyltransferase GPI3 subunit</fullName>
        <ecNumber evidence="4">2.4.1.198</ecNumber>
    </submittedName>
</protein>
<dbReference type="SUPFAM" id="SSF53756">
    <property type="entry name" value="UDP-Glycosyltransferase/glycogen phosphorylase"/>
    <property type="match status" value="1"/>
</dbReference>
<keyword evidence="2" id="KW-0812">Transmembrane</keyword>
<dbReference type="EC" id="2.4.1.198" evidence="4"/>
<evidence type="ECO:0000259" key="3">
    <source>
        <dbReference type="Pfam" id="PF00534"/>
    </source>
</evidence>
<dbReference type="GO" id="GO:0000506">
    <property type="term" value="C:glycosylphosphatidylinositol-N-acetylglucosaminyltransferase (GPI-GnT) complex"/>
    <property type="evidence" value="ECO:0007669"/>
    <property type="project" value="TreeGrafter"/>
</dbReference>
<dbReference type="Proteomes" id="UP001150907">
    <property type="component" value="Unassembled WGS sequence"/>
</dbReference>
<keyword evidence="4" id="KW-0808">Transferase</keyword>
<evidence type="ECO:0000313" key="5">
    <source>
        <dbReference type="Proteomes" id="UP001150907"/>
    </source>
</evidence>